<dbReference type="Gene3D" id="3.40.50.2300">
    <property type="match status" value="1"/>
</dbReference>
<dbReference type="Proteomes" id="UP000636888">
    <property type="component" value="Unassembled WGS sequence"/>
</dbReference>
<feature type="domain" description="CheW-like" evidence="11">
    <location>
        <begin position="498"/>
        <end position="632"/>
    </location>
</feature>
<evidence type="ECO:0000256" key="5">
    <source>
        <dbReference type="ARBA" id="ARBA00022777"/>
    </source>
</evidence>
<proteinExistence type="predicted"/>
<dbReference type="FunFam" id="3.30.565.10:FF:000016">
    <property type="entry name" value="Chemotaxis protein CheA, putative"/>
    <property type="match status" value="1"/>
</dbReference>
<feature type="modified residue" description="Phosphohistidine" evidence="6">
    <location>
        <position position="55"/>
    </location>
</feature>
<feature type="modified residue" description="4-aspartylphosphate" evidence="7">
    <location>
        <position position="700"/>
    </location>
</feature>
<dbReference type="InterPro" id="IPR011006">
    <property type="entry name" value="CheY-like_superfamily"/>
</dbReference>
<protein>
    <recommendedName>
        <fullName evidence="2">histidine kinase</fullName>
        <ecNumber evidence="2">2.7.13.3</ecNumber>
    </recommendedName>
</protein>
<dbReference type="Pfam" id="PF01584">
    <property type="entry name" value="CheW"/>
    <property type="match status" value="1"/>
</dbReference>
<dbReference type="Pfam" id="PF00072">
    <property type="entry name" value="Response_reg"/>
    <property type="match status" value="1"/>
</dbReference>
<dbReference type="GO" id="GO:0000155">
    <property type="term" value="F:phosphorelay sensor kinase activity"/>
    <property type="evidence" value="ECO:0007669"/>
    <property type="project" value="UniProtKB-ARBA"/>
</dbReference>
<dbReference type="PROSITE" id="PS50894">
    <property type="entry name" value="HPT"/>
    <property type="match status" value="1"/>
</dbReference>
<dbReference type="InterPro" id="IPR005467">
    <property type="entry name" value="His_kinase_dom"/>
</dbReference>
<evidence type="ECO:0000256" key="7">
    <source>
        <dbReference type="PROSITE-ProRule" id="PRU00169"/>
    </source>
</evidence>
<evidence type="ECO:0000256" key="8">
    <source>
        <dbReference type="SAM" id="MobiDB-lite"/>
    </source>
</evidence>
<dbReference type="PROSITE" id="PS50110">
    <property type="entry name" value="RESPONSE_REGULATORY"/>
    <property type="match status" value="1"/>
</dbReference>
<evidence type="ECO:0000313" key="13">
    <source>
        <dbReference type="EMBL" id="MBJ6725308.1"/>
    </source>
</evidence>
<dbReference type="SMART" id="SM00073">
    <property type="entry name" value="HPT"/>
    <property type="match status" value="1"/>
</dbReference>
<dbReference type="PANTHER" id="PTHR43395:SF1">
    <property type="entry name" value="CHEMOTAXIS PROTEIN CHEA"/>
    <property type="match status" value="1"/>
</dbReference>
<dbReference type="Gene3D" id="3.30.565.10">
    <property type="entry name" value="Histidine kinase-like ATPase, C-terminal domain"/>
    <property type="match status" value="1"/>
</dbReference>
<dbReference type="PROSITE" id="PS50109">
    <property type="entry name" value="HIS_KIN"/>
    <property type="match status" value="1"/>
</dbReference>
<dbReference type="AlphaFoldDB" id="A0A8J7J3E8"/>
<dbReference type="SUPFAM" id="SSF50341">
    <property type="entry name" value="CheW-like"/>
    <property type="match status" value="1"/>
</dbReference>
<evidence type="ECO:0000259" key="11">
    <source>
        <dbReference type="PROSITE" id="PS50851"/>
    </source>
</evidence>
<dbReference type="InterPro" id="IPR001789">
    <property type="entry name" value="Sig_transdc_resp-reg_receiver"/>
</dbReference>
<feature type="compositionally biased region" description="Pro residues" evidence="8">
    <location>
        <begin position="149"/>
        <end position="168"/>
    </location>
</feature>
<dbReference type="SMART" id="SM00387">
    <property type="entry name" value="HATPase_c"/>
    <property type="match status" value="1"/>
</dbReference>
<evidence type="ECO:0000256" key="1">
    <source>
        <dbReference type="ARBA" id="ARBA00000085"/>
    </source>
</evidence>
<dbReference type="Pfam" id="PF02518">
    <property type="entry name" value="HATPase_c"/>
    <property type="match status" value="1"/>
</dbReference>
<keyword evidence="3 7" id="KW-0597">Phosphoprotein</keyword>
<dbReference type="PANTHER" id="PTHR43395">
    <property type="entry name" value="SENSOR HISTIDINE KINASE CHEA"/>
    <property type="match status" value="1"/>
</dbReference>
<dbReference type="InterPro" id="IPR008207">
    <property type="entry name" value="Sig_transdc_His_kin_Hpt_dom"/>
</dbReference>
<dbReference type="Gene3D" id="2.30.30.40">
    <property type="entry name" value="SH3 Domains"/>
    <property type="match status" value="1"/>
</dbReference>
<keyword evidence="4" id="KW-0808">Transferase</keyword>
<feature type="region of interest" description="Disordered" evidence="8">
    <location>
        <begin position="130"/>
        <end position="191"/>
    </location>
</feature>
<evidence type="ECO:0000256" key="2">
    <source>
        <dbReference type="ARBA" id="ARBA00012438"/>
    </source>
</evidence>
<dbReference type="InterPro" id="IPR036061">
    <property type="entry name" value="CheW-like_dom_sf"/>
</dbReference>
<gene>
    <name evidence="13" type="ORF">JFN93_11355</name>
</gene>
<dbReference type="SUPFAM" id="SSF52172">
    <property type="entry name" value="CheY-like"/>
    <property type="match status" value="1"/>
</dbReference>
<sequence>MGVDGADLLQRLLVIFQGEAEDHLRALNSLLEALGQEEDPAARKPLLESLSRRMHTLKGAAHAVNLLDVAEVCQVLESILADVKRGDMEFSAPLLDRLQREVQGLEQGIFPGPPGAFGAPGMAAAPVEDPIVPPAEAPEAAPSTFLPAAKPPASEPPASEPVSPPPVEPIASRATPVEPPLPAGQPQPVRSAPVETVRVPVPLLEQLLLQAEELVSAKLMVSSLVEGLGELSRNIALRADQRARAEALARSGPAEGTPAALAQLIREQLERESRLGQRLQSLTQKGQASLWALGGMVDTLLGDVKELQLLPFTSVVESFPRLVRELCAELGKEADLHLRGGELEVDRRILAELKEPLLHLVRNILDHGIEPPAERRERGKPARGRVTIALRHLDGNRAEIEVTDDGAGIDPARVKGAALRQELITEAEAAALSDAEALNLIFESGLSTSSMITSISGRGLGCAIVRESLEKLGGHAAVVSQIGTGTVFRLVLPLNFAMMDALLVEVSGRQALIPSSSVRLTCRVSAAEVKGVENRETVTVEGEVLSLARLARILELPEPEDDPPLHQVVVLDAAERRIALAVDAIFGVQEILAKPLGPQLSRVRNVAGATVLGNGQVVPILNVNDLFRSALTAAQAKAQPLSGRGKARQLSVLVAEDSITSRTLLKNILEGAGFAVRTAVDGSDALALVKSEEFDIVVSDVEMPRMDGFQLTAAIRGDQRLAELPVILVTGLESREDRERGIDVGANAYLVKSSFDQGGLVEVIRKLS</sequence>
<feature type="domain" description="Response regulatory" evidence="10">
    <location>
        <begin position="651"/>
        <end position="767"/>
    </location>
</feature>
<feature type="domain" description="HPt" evidence="12">
    <location>
        <begin position="5"/>
        <end position="112"/>
    </location>
</feature>
<dbReference type="SMART" id="SM00448">
    <property type="entry name" value="REC"/>
    <property type="match status" value="1"/>
</dbReference>
<evidence type="ECO:0000256" key="4">
    <source>
        <dbReference type="ARBA" id="ARBA00022679"/>
    </source>
</evidence>
<organism evidence="13 14">
    <name type="scientific">Geomesophilobacter sediminis</name>
    <dbReference type="NCBI Taxonomy" id="2798584"/>
    <lineage>
        <taxon>Bacteria</taxon>
        <taxon>Pseudomonadati</taxon>
        <taxon>Thermodesulfobacteriota</taxon>
        <taxon>Desulfuromonadia</taxon>
        <taxon>Geobacterales</taxon>
        <taxon>Geobacteraceae</taxon>
        <taxon>Geomesophilobacter</taxon>
    </lineage>
</organism>
<dbReference type="PROSITE" id="PS50851">
    <property type="entry name" value="CHEW"/>
    <property type="match status" value="1"/>
</dbReference>
<evidence type="ECO:0000256" key="6">
    <source>
        <dbReference type="PROSITE-ProRule" id="PRU00110"/>
    </source>
</evidence>
<feature type="compositionally biased region" description="Low complexity" evidence="8">
    <location>
        <begin position="137"/>
        <end position="148"/>
    </location>
</feature>
<dbReference type="InterPro" id="IPR003594">
    <property type="entry name" value="HATPase_dom"/>
</dbReference>
<evidence type="ECO:0000256" key="3">
    <source>
        <dbReference type="ARBA" id="ARBA00022553"/>
    </source>
</evidence>
<dbReference type="InterPro" id="IPR004358">
    <property type="entry name" value="Sig_transdc_His_kin-like_C"/>
</dbReference>
<comment type="caution">
    <text evidence="13">The sequence shown here is derived from an EMBL/GenBank/DDBJ whole genome shotgun (WGS) entry which is preliminary data.</text>
</comment>
<dbReference type="EC" id="2.7.13.3" evidence="2"/>
<dbReference type="InterPro" id="IPR036890">
    <property type="entry name" value="HATPase_C_sf"/>
</dbReference>
<evidence type="ECO:0000259" key="9">
    <source>
        <dbReference type="PROSITE" id="PS50109"/>
    </source>
</evidence>
<reference evidence="13" key="1">
    <citation type="submission" date="2020-12" db="EMBL/GenBank/DDBJ databases">
        <title>Geomonas sp. Red875, isolated from river sediment.</title>
        <authorList>
            <person name="Xu Z."/>
            <person name="Zhang Z."/>
            <person name="Masuda Y."/>
            <person name="Itoh H."/>
            <person name="Senoo K."/>
        </authorList>
    </citation>
    <scope>NUCLEOTIDE SEQUENCE</scope>
    <source>
        <strain evidence="13">Red875</strain>
    </source>
</reference>
<keyword evidence="14" id="KW-1185">Reference proteome</keyword>
<dbReference type="SUPFAM" id="SSF47226">
    <property type="entry name" value="Histidine-containing phosphotransfer domain, HPT domain"/>
    <property type="match status" value="1"/>
</dbReference>
<dbReference type="SUPFAM" id="SSF55874">
    <property type="entry name" value="ATPase domain of HSP90 chaperone/DNA topoisomerase II/histidine kinase"/>
    <property type="match status" value="1"/>
</dbReference>
<dbReference type="InterPro" id="IPR002545">
    <property type="entry name" value="CheW-lke_dom"/>
</dbReference>
<dbReference type="RefSeq" id="WP_199384194.1">
    <property type="nucleotide sequence ID" value="NZ_JAEMHM010000008.1"/>
</dbReference>
<name>A0A8J7J3E8_9BACT</name>
<dbReference type="Pfam" id="PF01627">
    <property type="entry name" value="Hpt"/>
    <property type="match status" value="1"/>
</dbReference>
<dbReference type="CDD" id="cd00088">
    <property type="entry name" value="HPT"/>
    <property type="match status" value="1"/>
</dbReference>
<dbReference type="InterPro" id="IPR036641">
    <property type="entry name" value="HPT_dom_sf"/>
</dbReference>
<accession>A0A8J7J3E8</accession>
<feature type="domain" description="Histidine kinase" evidence="9">
    <location>
        <begin position="257"/>
        <end position="496"/>
    </location>
</feature>
<dbReference type="SMART" id="SM00260">
    <property type="entry name" value="CheW"/>
    <property type="match status" value="1"/>
</dbReference>
<evidence type="ECO:0000259" key="10">
    <source>
        <dbReference type="PROSITE" id="PS50110"/>
    </source>
</evidence>
<dbReference type="EMBL" id="JAEMHM010000008">
    <property type="protein sequence ID" value="MBJ6725308.1"/>
    <property type="molecule type" value="Genomic_DNA"/>
</dbReference>
<keyword evidence="5" id="KW-0418">Kinase</keyword>
<dbReference type="GO" id="GO:0006935">
    <property type="term" value="P:chemotaxis"/>
    <property type="evidence" value="ECO:0007669"/>
    <property type="project" value="InterPro"/>
</dbReference>
<dbReference type="PRINTS" id="PR00344">
    <property type="entry name" value="BCTRLSENSOR"/>
</dbReference>
<evidence type="ECO:0000259" key="12">
    <source>
        <dbReference type="PROSITE" id="PS50894"/>
    </source>
</evidence>
<dbReference type="InterPro" id="IPR051315">
    <property type="entry name" value="Bact_Chemotaxis_CheA"/>
</dbReference>
<dbReference type="Gene3D" id="1.20.120.160">
    <property type="entry name" value="HPT domain"/>
    <property type="match status" value="1"/>
</dbReference>
<comment type="catalytic activity">
    <reaction evidence="1">
        <text>ATP + protein L-histidine = ADP + protein N-phospho-L-histidine.</text>
        <dbReference type="EC" id="2.7.13.3"/>
    </reaction>
</comment>
<evidence type="ECO:0000313" key="14">
    <source>
        <dbReference type="Proteomes" id="UP000636888"/>
    </source>
</evidence>